<dbReference type="SUPFAM" id="SSF53850">
    <property type="entry name" value="Periplasmic binding protein-like II"/>
    <property type="match status" value="1"/>
</dbReference>
<dbReference type="InterPro" id="IPR058163">
    <property type="entry name" value="LysR-type_TF_proteobact-type"/>
</dbReference>
<dbReference type="GO" id="GO:0003700">
    <property type="term" value="F:DNA-binding transcription factor activity"/>
    <property type="evidence" value="ECO:0007669"/>
    <property type="project" value="TreeGrafter"/>
</dbReference>
<feature type="non-terminal residue" evidence="3">
    <location>
        <position position="1"/>
    </location>
</feature>
<organism evidence="3 4">
    <name type="scientific">Pseudomonas aeruginosa</name>
    <dbReference type="NCBI Taxonomy" id="287"/>
    <lineage>
        <taxon>Bacteria</taxon>
        <taxon>Pseudomonadati</taxon>
        <taxon>Pseudomonadota</taxon>
        <taxon>Gammaproteobacteria</taxon>
        <taxon>Pseudomonadales</taxon>
        <taxon>Pseudomonadaceae</taxon>
        <taxon>Pseudomonas</taxon>
    </lineage>
</organism>
<evidence type="ECO:0000313" key="4">
    <source>
        <dbReference type="Proteomes" id="UP000253594"/>
    </source>
</evidence>
<feature type="domain" description="LysR substrate-binding" evidence="2">
    <location>
        <begin position="3"/>
        <end position="77"/>
    </location>
</feature>
<dbReference type="PANTHER" id="PTHR30537:SF79">
    <property type="entry name" value="TRANSCRIPTIONAL REGULATOR-RELATED"/>
    <property type="match status" value="1"/>
</dbReference>
<dbReference type="Pfam" id="PF03466">
    <property type="entry name" value="LysR_substrate"/>
    <property type="match status" value="1"/>
</dbReference>
<proteinExistence type="inferred from homology"/>
<protein>
    <submittedName>
        <fullName evidence="3">Transcriptional regulator</fullName>
    </submittedName>
</protein>
<dbReference type="GO" id="GO:0043565">
    <property type="term" value="F:sequence-specific DNA binding"/>
    <property type="evidence" value="ECO:0007669"/>
    <property type="project" value="TreeGrafter"/>
</dbReference>
<dbReference type="GO" id="GO:0006351">
    <property type="term" value="P:DNA-templated transcription"/>
    <property type="evidence" value="ECO:0007669"/>
    <property type="project" value="TreeGrafter"/>
</dbReference>
<sequence>HGLLINDSNLLLEAVRLGQGIALERRSLVAGALAEGRLVQLGDIRVPYPYPYWLVWPQREPPSDRHQAFADWLREEARRYQAEQPPLSE</sequence>
<evidence type="ECO:0000256" key="1">
    <source>
        <dbReference type="ARBA" id="ARBA00009437"/>
    </source>
</evidence>
<accession>A0A367M7E9</accession>
<comment type="similarity">
    <text evidence="1">Belongs to the LysR transcriptional regulatory family.</text>
</comment>
<gene>
    <name evidence="3" type="ORF">DT376_18960</name>
</gene>
<dbReference type="Proteomes" id="UP000253594">
    <property type="component" value="Unassembled WGS sequence"/>
</dbReference>
<dbReference type="EMBL" id="QORE01000649">
    <property type="protein sequence ID" value="RCI73328.1"/>
    <property type="molecule type" value="Genomic_DNA"/>
</dbReference>
<reference evidence="3 4" key="1">
    <citation type="submission" date="2018-07" db="EMBL/GenBank/DDBJ databases">
        <title>Mechanisms of high-level aminoglycoside resistance among Gram-negative pathogens in Brazil.</title>
        <authorList>
            <person name="Ballaben A.S."/>
            <person name="Darini A.L.C."/>
            <person name="Doi Y."/>
        </authorList>
    </citation>
    <scope>NUCLEOTIDE SEQUENCE [LARGE SCALE GENOMIC DNA]</scope>
    <source>
        <strain evidence="3 4">B2-305</strain>
    </source>
</reference>
<evidence type="ECO:0000259" key="2">
    <source>
        <dbReference type="Pfam" id="PF03466"/>
    </source>
</evidence>
<dbReference type="Gene3D" id="3.40.190.290">
    <property type="match status" value="1"/>
</dbReference>
<dbReference type="InterPro" id="IPR005119">
    <property type="entry name" value="LysR_subst-bd"/>
</dbReference>
<comment type="caution">
    <text evidence="3">The sequence shown here is derived from an EMBL/GenBank/DDBJ whole genome shotgun (WGS) entry which is preliminary data.</text>
</comment>
<dbReference type="PANTHER" id="PTHR30537">
    <property type="entry name" value="HTH-TYPE TRANSCRIPTIONAL REGULATOR"/>
    <property type="match status" value="1"/>
</dbReference>
<dbReference type="AlphaFoldDB" id="A0A367M7E9"/>
<evidence type="ECO:0000313" key="3">
    <source>
        <dbReference type="EMBL" id="RCI73328.1"/>
    </source>
</evidence>
<name>A0A367M7E9_PSEAI</name>